<gene>
    <name evidence="6" type="ORF">DGMP_14910</name>
</gene>
<dbReference type="PROSITE" id="PS51176">
    <property type="entry name" value="PDH_ADH"/>
    <property type="match status" value="1"/>
</dbReference>
<dbReference type="InterPro" id="IPR003099">
    <property type="entry name" value="Prephen_DH"/>
</dbReference>
<dbReference type="RefSeq" id="WP_228856893.1">
    <property type="nucleotide sequence ID" value="NZ_AP024086.1"/>
</dbReference>
<organism evidence="6 7">
    <name type="scientific">Desulfomarina profundi</name>
    <dbReference type="NCBI Taxonomy" id="2772557"/>
    <lineage>
        <taxon>Bacteria</taxon>
        <taxon>Pseudomonadati</taxon>
        <taxon>Thermodesulfobacteriota</taxon>
        <taxon>Desulfobulbia</taxon>
        <taxon>Desulfobulbales</taxon>
        <taxon>Desulfobulbaceae</taxon>
        <taxon>Desulfomarina</taxon>
    </lineage>
</organism>
<evidence type="ECO:0000256" key="1">
    <source>
        <dbReference type="ARBA" id="ARBA00023002"/>
    </source>
</evidence>
<evidence type="ECO:0000259" key="3">
    <source>
        <dbReference type="PROSITE" id="PS51171"/>
    </source>
</evidence>
<dbReference type="PANTHER" id="PTHR21363:SF0">
    <property type="entry name" value="PREPHENATE DEHYDROGENASE [NADP(+)]"/>
    <property type="match status" value="1"/>
</dbReference>
<dbReference type="InterPro" id="IPR046825">
    <property type="entry name" value="PDH_C"/>
</dbReference>
<dbReference type="KEGG" id="dbk:DGMP_14910"/>
<dbReference type="GO" id="GO:0008977">
    <property type="term" value="F:prephenate dehydrogenase (NAD+) activity"/>
    <property type="evidence" value="ECO:0007669"/>
    <property type="project" value="InterPro"/>
</dbReference>
<reference evidence="6" key="1">
    <citation type="submission" date="2020-09" db="EMBL/GenBank/DDBJ databases">
        <title>Desulfogranum mesoprofundum gen. nov., sp. nov., a novel mesophilic, sulfate-reducing chemolithoautotroph isolated from a deep-sea hydrothermal vent chimney in the Suiyo Seamount.</title>
        <authorList>
            <person name="Hashimoto Y."/>
            <person name="Nakagawa S."/>
        </authorList>
    </citation>
    <scope>NUCLEOTIDE SEQUENCE</scope>
    <source>
        <strain evidence="6">KT2</strain>
    </source>
</reference>
<dbReference type="PROSITE" id="PS51171">
    <property type="entry name" value="PREPHENATE_DEHYDR_3"/>
    <property type="match status" value="1"/>
</dbReference>
<dbReference type="Pfam" id="PF20463">
    <property type="entry name" value="PDH_C"/>
    <property type="match status" value="1"/>
</dbReference>
<evidence type="ECO:0000313" key="6">
    <source>
        <dbReference type="EMBL" id="BCL60798.1"/>
    </source>
</evidence>
<sequence>MVTIATMGPSGSNSVLAAKQYDPEADLKLYLKLSDCLDAFKRKEADFALIPVYNTREGEVKEYFRLVAKMEEGYWIDNVVLPIHLSFGIFQGNNPSQVKTIVGRGPVFRQCDEYIEDNYPDVTLMAVQNIEEAMEEIRREEKSGYAVIDSEQLLEQYGFQLIAREVVSHNRTRFAVIGRSIAPQTGYDATAIITHPLRDRVGMLADILGEFTRRGINILDLQSENDIKTQKLRIYVEIEGHIENNNISEAIQTIETTVIQEESALKILGSFPRVDMRVKKIRNFGFIGSGDMSQWFAKRLENEGYETHISGRTSIIPPEKMIKEVDVVIVCVPISVTAKTIKQYGPLLKNGQALIILAGESEKTIQAALDSTDPGVEVMFVHNLWGPQALTMKDKNAAIVRTPRSGSFCSEFEAFLYKHGADIYHDSAKKHDLLMGVGQKLPTAISVALAMTLKQFGIESRDIDSHSTLTSLYGILAMARVHNQNPRTYAEIMATRGEGEKIVRSFAENLRAIIDRAEHGDINELSEIMEENKKSMSPSFLRSRMKQAKAVDDVMSRPDMKMQ</sequence>
<dbReference type="AlphaFoldDB" id="A0A8D5JDA0"/>
<evidence type="ECO:0000256" key="2">
    <source>
        <dbReference type="ARBA" id="ARBA00023027"/>
    </source>
</evidence>
<feature type="domain" description="Prephenate/arogenate dehydrogenase" evidence="4">
    <location>
        <begin position="282"/>
        <end position="547"/>
    </location>
</feature>
<dbReference type="InterPro" id="IPR001086">
    <property type="entry name" value="Preph_deHydtase"/>
</dbReference>
<dbReference type="PROSITE" id="PS51671">
    <property type="entry name" value="ACT"/>
    <property type="match status" value="1"/>
</dbReference>
<dbReference type="GO" id="GO:0009094">
    <property type="term" value="P:L-phenylalanine biosynthetic process"/>
    <property type="evidence" value="ECO:0007669"/>
    <property type="project" value="UniProtKB-UniPathway"/>
</dbReference>
<evidence type="ECO:0008006" key="8">
    <source>
        <dbReference type="Google" id="ProtNLM"/>
    </source>
</evidence>
<evidence type="ECO:0000313" key="7">
    <source>
        <dbReference type="Proteomes" id="UP000826725"/>
    </source>
</evidence>
<dbReference type="EMBL" id="AP024086">
    <property type="protein sequence ID" value="BCL60798.1"/>
    <property type="molecule type" value="Genomic_DNA"/>
</dbReference>
<keyword evidence="2" id="KW-0520">NAD</keyword>
<dbReference type="InterPro" id="IPR050812">
    <property type="entry name" value="Preph/Arog_dehydrog"/>
</dbReference>
<dbReference type="GO" id="GO:0070403">
    <property type="term" value="F:NAD+ binding"/>
    <property type="evidence" value="ECO:0007669"/>
    <property type="project" value="TreeGrafter"/>
</dbReference>
<dbReference type="PANTHER" id="PTHR21363">
    <property type="entry name" value="PREPHENATE DEHYDROGENASE"/>
    <property type="match status" value="1"/>
</dbReference>
<dbReference type="InterPro" id="IPR002912">
    <property type="entry name" value="ACT_dom"/>
</dbReference>
<name>A0A8D5JDA0_9BACT</name>
<dbReference type="GO" id="GO:0006571">
    <property type="term" value="P:tyrosine biosynthetic process"/>
    <property type="evidence" value="ECO:0007669"/>
    <property type="project" value="InterPro"/>
</dbReference>
<dbReference type="Proteomes" id="UP000826725">
    <property type="component" value="Chromosome"/>
</dbReference>
<dbReference type="GO" id="GO:0004664">
    <property type="term" value="F:prephenate dehydratase activity"/>
    <property type="evidence" value="ECO:0007669"/>
    <property type="project" value="InterPro"/>
</dbReference>
<dbReference type="GO" id="GO:0004665">
    <property type="term" value="F:prephenate dehydrogenase (NADP+) activity"/>
    <property type="evidence" value="ECO:0007669"/>
    <property type="project" value="InterPro"/>
</dbReference>
<dbReference type="Pfam" id="PF00800">
    <property type="entry name" value="PDT"/>
    <property type="match status" value="1"/>
</dbReference>
<keyword evidence="7" id="KW-1185">Reference proteome</keyword>
<dbReference type="Pfam" id="PF01842">
    <property type="entry name" value="ACT"/>
    <property type="match status" value="1"/>
</dbReference>
<feature type="domain" description="ACT" evidence="5">
    <location>
        <begin position="192"/>
        <end position="270"/>
    </location>
</feature>
<proteinExistence type="predicted"/>
<protein>
    <recommendedName>
        <fullName evidence="8">Prephenate dehydrogenase</fullName>
    </recommendedName>
</protein>
<dbReference type="UniPathway" id="UPA00121">
    <property type="reaction ID" value="UER00345"/>
</dbReference>
<evidence type="ECO:0000259" key="4">
    <source>
        <dbReference type="PROSITE" id="PS51176"/>
    </source>
</evidence>
<evidence type="ECO:0000259" key="5">
    <source>
        <dbReference type="PROSITE" id="PS51671"/>
    </source>
</evidence>
<keyword evidence="1" id="KW-0560">Oxidoreductase</keyword>
<accession>A0A8D5JDA0</accession>
<feature type="domain" description="Prephenate dehydratase" evidence="3">
    <location>
        <begin position="3"/>
        <end position="179"/>
    </location>
</feature>